<protein>
    <submittedName>
        <fullName evidence="8">Thiamine pyrophosphate-binding protein</fullName>
    </submittedName>
</protein>
<dbReference type="Gene3D" id="3.40.50.970">
    <property type="match status" value="2"/>
</dbReference>
<reference evidence="8 9" key="1">
    <citation type="submission" date="2024-07" db="EMBL/GenBank/DDBJ databases">
        <title>Uliginosibacterium paludis KCTC:42655.</title>
        <authorList>
            <person name="Kim M.K."/>
        </authorList>
    </citation>
    <scope>NUCLEOTIDE SEQUENCE [LARGE SCALE GENOMIC DNA]</scope>
    <source>
        <strain evidence="8 9">KCTC 42655</strain>
    </source>
</reference>
<dbReference type="InterPro" id="IPR012000">
    <property type="entry name" value="Thiamin_PyroP_enz_cen_dom"/>
</dbReference>
<dbReference type="InterPro" id="IPR011766">
    <property type="entry name" value="TPP_enzyme_TPP-bd"/>
</dbReference>
<comment type="cofactor">
    <cofactor evidence="1">
        <name>thiamine diphosphate</name>
        <dbReference type="ChEBI" id="CHEBI:58937"/>
    </cofactor>
</comment>
<evidence type="ECO:0000313" key="9">
    <source>
        <dbReference type="Proteomes" id="UP001548590"/>
    </source>
</evidence>
<organism evidence="8 9">
    <name type="scientific">Uliginosibacterium paludis</name>
    <dbReference type="NCBI Taxonomy" id="1615952"/>
    <lineage>
        <taxon>Bacteria</taxon>
        <taxon>Pseudomonadati</taxon>
        <taxon>Pseudomonadota</taxon>
        <taxon>Betaproteobacteria</taxon>
        <taxon>Rhodocyclales</taxon>
        <taxon>Zoogloeaceae</taxon>
        <taxon>Uliginosibacterium</taxon>
    </lineage>
</organism>
<dbReference type="PROSITE" id="PS00187">
    <property type="entry name" value="TPP_ENZYMES"/>
    <property type="match status" value="1"/>
</dbReference>
<dbReference type="InterPro" id="IPR012001">
    <property type="entry name" value="Thiamin_PyroP_enz_TPP-bd_dom"/>
</dbReference>
<dbReference type="InterPro" id="IPR029061">
    <property type="entry name" value="THDP-binding"/>
</dbReference>
<gene>
    <name evidence="8" type="ORF">ABVT11_16700</name>
</gene>
<dbReference type="InterPro" id="IPR029035">
    <property type="entry name" value="DHS-like_NAD/FAD-binding_dom"/>
</dbReference>
<accession>A0ABV2CU75</accession>
<evidence type="ECO:0000313" key="8">
    <source>
        <dbReference type="EMBL" id="MET1491480.1"/>
    </source>
</evidence>
<evidence type="ECO:0000256" key="2">
    <source>
        <dbReference type="ARBA" id="ARBA00007812"/>
    </source>
</evidence>
<dbReference type="CDD" id="cd00568">
    <property type="entry name" value="TPP_enzymes"/>
    <property type="match status" value="1"/>
</dbReference>
<evidence type="ECO:0000259" key="6">
    <source>
        <dbReference type="Pfam" id="PF02775"/>
    </source>
</evidence>
<keyword evidence="3 4" id="KW-0786">Thiamine pyrophosphate</keyword>
<proteinExistence type="inferred from homology"/>
<comment type="similarity">
    <text evidence="2 4">Belongs to the TPP enzyme family.</text>
</comment>
<sequence length="600" mass="63651">MKIPDATEGGGRPSPMAWNVADLLVHYIEQIGVNTVFGVPGSAIEPVLDAIARSRRRGGLELVVARHESGAAFMADAWSRETGLPGVCLSGSGPAATNMMTGVANAADNRIPLLAITGQAALPMFGRHPLQASEASAIDIPGIYGSFCCYSSLLSHPDQAEVKISAALLHACRTSCPAHIAIPVDIQRSLVTRMPGAHLEVLSRPPRLVDEEALRELLAILGDTAVAAVVLGPLPSVVMPRMMQFVEKLGVPFITTPDAKGLINPGHPLYRGVIGYAGHPEAMALLRPAQGVTLAFGLRVSEWRSGGWSSLLLNDRLIHIDEREANLLGTPMARLHVQGNVSRILASLLENVLPGPGGLPAAAKDSLAARRMMDWPPANRNGQASVPPSSLMDYLSARLPSQVRVVADAGNSTAWAVNRLHVAERRDSGRHLRAPGVLRDSRYGDRSWLRVLTDFAPMGWAIAASVGYAIADPLRPTLCLTGDGSLLMNGQEMTVALALNLPVIWLVLNDSSLGMVRHGQQLARAESIGHALPPVDFAAMARAMGLKAFSIPDIDALQAFDPSVFAELEGPCLIDVHIDPDEVPPIGARLPAQGGVHETA</sequence>
<dbReference type="RefSeq" id="WP_345927428.1">
    <property type="nucleotide sequence ID" value="NZ_JBDIVF010000004.1"/>
</dbReference>
<dbReference type="PANTHER" id="PTHR18968">
    <property type="entry name" value="THIAMINE PYROPHOSPHATE ENZYMES"/>
    <property type="match status" value="1"/>
</dbReference>
<dbReference type="InterPro" id="IPR045229">
    <property type="entry name" value="TPP_enz"/>
</dbReference>
<evidence type="ECO:0000256" key="3">
    <source>
        <dbReference type="ARBA" id="ARBA00023052"/>
    </source>
</evidence>
<feature type="domain" description="Thiamine pyrophosphate enzyme TPP-binding" evidence="6">
    <location>
        <begin position="445"/>
        <end position="576"/>
    </location>
</feature>
<evidence type="ECO:0000256" key="4">
    <source>
        <dbReference type="RuleBase" id="RU362132"/>
    </source>
</evidence>
<dbReference type="InterPro" id="IPR000399">
    <property type="entry name" value="TPP-bd_CS"/>
</dbReference>
<dbReference type="EMBL" id="JBEWLZ010000012">
    <property type="protein sequence ID" value="MET1491480.1"/>
    <property type="molecule type" value="Genomic_DNA"/>
</dbReference>
<evidence type="ECO:0000256" key="1">
    <source>
        <dbReference type="ARBA" id="ARBA00001964"/>
    </source>
</evidence>
<name>A0ABV2CU75_9RHOO</name>
<dbReference type="Pfam" id="PF00205">
    <property type="entry name" value="TPP_enzyme_M"/>
    <property type="match status" value="1"/>
</dbReference>
<keyword evidence="9" id="KW-1185">Reference proteome</keyword>
<dbReference type="Pfam" id="PF02775">
    <property type="entry name" value="TPP_enzyme_C"/>
    <property type="match status" value="1"/>
</dbReference>
<dbReference type="SUPFAM" id="SSF52518">
    <property type="entry name" value="Thiamin diphosphate-binding fold (THDP-binding)"/>
    <property type="match status" value="2"/>
</dbReference>
<feature type="domain" description="Thiamine pyrophosphate enzyme central" evidence="5">
    <location>
        <begin position="241"/>
        <end position="348"/>
    </location>
</feature>
<feature type="domain" description="Thiamine pyrophosphate enzyme N-terminal TPP-binding" evidence="7">
    <location>
        <begin position="19"/>
        <end position="131"/>
    </location>
</feature>
<dbReference type="Gene3D" id="3.40.50.1220">
    <property type="entry name" value="TPP-binding domain"/>
    <property type="match status" value="1"/>
</dbReference>
<evidence type="ECO:0000259" key="7">
    <source>
        <dbReference type="Pfam" id="PF02776"/>
    </source>
</evidence>
<dbReference type="SUPFAM" id="SSF52467">
    <property type="entry name" value="DHS-like NAD/FAD-binding domain"/>
    <property type="match status" value="1"/>
</dbReference>
<dbReference type="Proteomes" id="UP001548590">
    <property type="component" value="Unassembled WGS sequence"/>
</dbReference>
<evidence type="ECO:0000259" key="5">
    <source>
        <dbReference type="Pfam" id="PF00205"/>
    </source>
</evidence>
<dbReference type="PANTHER" id="PTHR18968:SF13">
    <property type="entry name" value="ACETOLACTATE SYNTHASE CATALYTIC SUBUNIT, MITOCHONDRIAL"/>
    <property type="match status" value="1"/>
</dbReference>
<comment type="caution">
    <text evidence="8">The sequence shown here is derived from an EMBL/GenBank/DDBJ whole genome shotgun (WGS) entry which is preliminary data.</text>
</comment>
<dbReference type="CDD" id="cd07035">
    <property type="entry name" value="TPP_PYR_POX_like"/>
    <property type="match status" value="1"/>
</dbReference>
<dbReference type="Pfam" id="PF02776">
    <property type="entry name" value="TPP_enzyme_N"/>
    <property type="match status" value="1"/>
</dbReference>